<keyword evidence="2" id="KW-1003">Cell membrane</keyword>
<dbReference type="PANTHER" id="PTHR16529:SF3">
    <property type="entry name" value="TESTIS-EXPRESSED PROTEIN 101"/>
    <property type="match status" value="1"/>
</dbReference>
<evidence type="ECO:0000256" key="1">
    <source>
        <dbReference type="ARBA" id="ARBA00004236"/>
    </source>
</evidence>
<feature type="transmembrane region" description="Helical" evidence="6">
    <location>
        <begin position="214"/>
        <end position="233"/>
    </location>
</feature>
<evidence type="ECO:0000256" key="2">
    <source>
        <dbReference type="ARBA" id="ARBA00022475"/>
    </source>
</evidence>
<dbReference type="InterPro" id="IPR045860">
    <property type="entry name" value="Snake_toxin-like_sf"/>
</dbReference>
<dbReference type="InterPro" id="IPR051899">
    <property type="entry name" value="Fert-Immune_med_protein"/>
</dbReference>
<feature type="domain" description="UPAR/Ly6" evidence="7">
    <location>
        <begin position="122"/>
        <end position="201"/>
    </location>
</feature>
<dbReference type="SUPFAM" id="SSF57302">
    <property type="entry name" value="Snake toxin-like"/>
    <property type="match status" value="1"/>
</dbReference>
<evidence type="ECO:0000256" key="3">
    <source>
        <dbReference type="ARBA" id="ARBA00022729"/>
    </source>
</evidence>
<accession>A0A8B7A033</accession>
<dbReference type="PANTHER" id="PTHR16529">
    <property type="entry name" value="CD177 ANTIGEN"/>
    <property type="match status" value="1"/>
</dbReference>
<reference evidence="9" key="1">
    <citation type="submission" date="2025-08" db="UniProtKB">
        <authorList>
            <consortium name="RefSeq"/>
        </authorList>
    </citation>
    <scope>IDENTIFICATION</scope>
</reference>
<comment type="subcellular location">
    <subcellularLocation>
        <location evidence="1">Cell membrane</location>
    </subcellularLocation>
</comment>
<dbReference type="RefSeq" id="XP_007941313.1">
    <property type="nucleotide sequence ID" value="XM_007943122.1"/>
</dbReference>
<dbReference type="Pfam" id="PF00021">
    <property type="entry name" value="UPAR_LY6"/>
    <property type="match status" value="2"/>
</dbReference>
<keyword evidence="6" id="KW-1133">Transmembrane helix</keyword>
<dbReference type="InterPro" id="IPR016054">
    <property type="entry name" value="LY6_UPA_recep-like"/>
</dbReference>
<dbReference type="AlphaFoldDB" id="A0A8B7A033"/>
<name>A0A8B7A033_ORYAF</name>
<dbReference type="CDD" id="cd23622">
    <property type="entry name" value="TFP_LU_ECD_TEX101_rpt1"/>
    <property type="match status" value="1"/>
</dbReference>
<dbReference type="GO" id="GO:1901317">
    <property type="term" value="P:regulation of flagellated sperm motility"/>
    <property type="evidence" value="ECO:0007669"/>
    <property type="project" value="TreeGrafter"/>
</dbReference>
<feature type="domain" description="UPAR/Ly6" evidence="7">
    <location>
        <begin position="32"/>
        <end position="101"/>
    </location>
</feature>
<dbReference type="CDD" id="cd23634">
    <property type="entry name" value="TFP_LU_ECD_TEX101_rpt2"/>
    <property type="match status" value="1"/>
</dbReference>
<evidence type="ECO:0000256" key="5">
    <source>
        <dbReference type="ARBA" id="ARBA00023180"/>
    </source>
</evidence>
<dbReference type="GO" id="GO:0007339">
    <property type="term" value="P:binding of sperm to zona pellucida"/>
    <property type="evidence" value="ECO:0007669"/>
    <property type="project" value="TreeGrafter"/>
</dbReference>
<evidence type="ECO:0000313" key="8">
    <source>
        <dbReference type="Proteomes" id="UP000694850"/>
    </source>
</evidence>
<keyword evidence="8" id="KW-1185">Reference proteome</keyword>
<keyword evidence="4 6" id="KW-0472">Membrane</keyword>
<organism evidence="8 9">
    <name type="scientific">Orycteropus afer afer</name>
    <dbReference type="NCBI Taxonomy" id="1230840"/>
    <lineage>
        <taxon>Eukaryota</taxon>
        <taxon>Metazoa</taxon>
        <taxon>Chordata</taxon>
        <taxon>Craniata</taxon>
        <taxon>Vertebrata</taxon>
        <taxon>Euteleostomi</taxon>
        <taxon>Mammalia</taxon>
        <taxon>Eutheria</taxon>
        <taxon>Afrotheria</taxon>
        <taxon>Tubulidentata</taxon>
        <taxon>Orycteropodidae</taxon>
        <taxon>Orycteropus</taxon>
    </lineage>
</organism>
<dbReference type="CTD" id="83639"/>
<keyword evidence="5" id="KW-0325">Glycoprotein</keyword>
<dbReference type="GeneID" id="103198916"/>
<evidence type="ECO:0000313" key="9">
    <source>
        <dbReference type="RefSeq" id="XP_007941313.1"/>
    </source>
</evidence>
<dbReference type="OrthoDB" id="9443273at2759"/>
<gene>
    <name evidence="9" type="primary">TEX101</name>
</gene>
<keyword evidence="6" id="KW-0812">Transmembrane</keyword>
<evidence type="ECO:0000259" key="7">
    <source>
        <dbReference type="Pfam" id="PF00021"/>
    </source>
</evidence>
<proteinExistence type="predicted"/>
<dbReference type="Proteomes" id="UP000694850">
    <property type="component" value="Unplaced"/>
</dbReference>
<sequence>MGGKQQVAQHLYCHKGIYMNIEEYPVSTYNWTTEKMETCDNGTFCQEAILMIGTGTKSAIVATKGCTVGRTAQMIFMQHTPPPGLMAISYSSYCEDSFCNNKYSMSPFWMPEGNPAPSVLTTLYCPTCVGIRTCFSAPSLPCPSGTTRCYQGRLQITGGGINSIVEVKGCTAITGCRLMSGISTVGVLEVKELCPYQSLTQVRKLENGTTCLPISAWGLGLLLLLMLLLQPLVRCS</sequence>
<evidence type="ECO:0000256" key="6">
    <source>
        <dbReference type="SAM" id="Phobius"/>
    </source>
</evidence>
<evidence type="ECO:0000256" key="4">
    <source>
        <dbReference type="ARBA" id="ARBA00023136"/>
    </source>
</evidence>
<keyword evidence="3" id="KW-0732">Signal</keyword>
<protein>
    <submittedName>
        <fullName evidence="9">Testis-expressed protein 101</fullName>
    </submittedName>
</protein>
<dbReference type="GO" id="GO:0044853">
    <property type="term" value="C:plasma membrane raft"/>
    <property type="evidence" value="ECO:0007669"/>
    <property type="project" value="TreeGrafter"/>
</dbReference>